<sequence length="218" mass="24939">MQQMDVPFVSNLRKFGDRKRELVMEATRMRDLGFFHGASRIGEEQRGTPTVLKSRSVFLLGLNRKIGDGFPKEYHGSFVGQTMAGFISGLVIRIHVMKPAYSDVGRSFSDSKLFGLKLRSMQFGSARATEPEKLFSVHFIIMDSWSNKRRFADGTLSNHILHNCYYSGTPRDDYRRLPKSGHCNLLKVYIRFSFDGYVLVYVHLSTHASSLETVERLE</sequence>
<proteinExistence type="predicted"/>
<name>A0ACC2DKL3_DIPCM</name>
<protein>
    <submittedName>
        <fullName evidence="1">Uncharacterized protein</fullName>
    </submittedName>
</protein>
<keyword evidence="2" id="KW-1185">Reference proteome</keyword>
<organism evidence="1 2">
    <name type="scientific">Diphasiastrum complanatum</name>
    <name type="common">Issler's clubmoss</name>
    <name type="synonym">Lycopodium complanatum</name>
    <dbReference type="NCBI Taxonomy" id="34168"/>
    <lineage>
        <taxon>Eukaryota</taxon>
        <taxon>Viridiplantae</taxon>
        <taxon>Streptophyta</taxon>
        <taxon>Embryophyta</taxon>
        <taxon>Tracheophyta</taxon>
        <taxon>Lycopodiopsida</taxon>
        <taxon>Lycopodiales</taxon>
        <taxon>Lycopodiaceae</taxon>
        <taxon>Lycopodioideae</taxon>
        <taxon>Diphasiastrum</taxon>
    </lineage>
</organism>
<gene>
    <name evidence="1" type="ORF">O6H91_06G146100</name>
</gene>
<reference evidence="2" key="1">
    <citation type="journal article" date="2024" name="Proc. Natl. Acad. Sci. U.S.A.">
        <title>Extraordinary preservation of gene collinearity over three hundred million years revealed in homosporous lycophytes.</title>
        <authorList>
            <person name="Li C."/>
            <person name="Wickell D."/>
            <person name="Kuo L.Y."/>
            <person name="Chen X."/>
            <person name="Nie B."/>
            <person name="Liao X."/>
            <person name="Peng D."/>
            <person name="Ji J."/>
            <person name="Jenkins J."/>
            <person name="Williams M."/>
            <person name="Shu S."/>
            <person name="Plott C."/>
            <person name="Barry K."/>
            <person name="Rajasekar S."/>
            <person name="Grimwood J."/>
            <person name="Han X."/>
            <person name="Sun S."/>
            <person name="Hou Z."/>
            <person name="He W."/>
            <person name="Dai G."/>
            <person name="Sun C."/>
            <person name="Schmutz J."/>
            <person name="Leebens-Mack J.H."/>
            <person name="Li F.W."/>
            <person name="Wang L."/>
        </authorList>
    </citation>
    <scope>NUCLEOTIDE SEQUENCE [LARGE SCALE GENOMIC DNA]</scope>
    <source>
        <strain evidence="2">cv. PW_Plant_1</strain>
    </source>
</reference>
<comment type="caution">
    <text evidence="1">The sequence shown here is derived from an EMBL/GenBank/DDBJ whole genome shotgun (WGS) entry which is preliminary data.</text>
</comment>
<evidence type="ECO:0000313" key="1">
    <source>
        <dbReference type="EMBL" id="KAJ7554572.1"/>
    </source>
</evidence>
<dbReference type="Proteomes" id="UP001162992">
    <property type="component" value="Chromosome 6"/>
</dbReference>
<accession>A0ACC2DKL3</accession>
<dbReference type="EMBL" id="CM055097">
    <property type="protein sequence ID" value="KAJ7554572.1"/>
    <property type="molecule type" value="Genomic_DNA"/>
</dbReference>
<evidence type="ECO:0000313" key="2">
    <source>
        <dbReference type="Proteomes" id="UP001162992"/>
    </source>
</evidence>